<dbReference type="EMBL" id="LXSF01000012">
    <property type="protein sequence ID" value="OAM15235.1"/>
    <property type="molecule type" value="Genomic_DNA"/>
</dbReference>
<keyword evidence="1" id="KW-0238">DNA-binding</keyword>
<evidence type="ECO:0000313" key="3">
    <source>
        <dbReference type="Proteomes" id="UP000078003"/>
    </source>
</evidence>
<dbReference type="Proteomes" id="UP000078103">
    <property type="component" value="Unassembled WGS sequence"/>
</dbReference>
<dbReference type="Pfam" id="PF08822">
    <property type="entry name" value="DUF1804"/>
    <property type="match status" value="1"/>
</dbReference>
<dbReference type="Proteomes" id="UP000078003">
    <property type="component" value="Unassembled WGS sequence"/>
</dbReference>
<proteinExistence type="predicted"/>
<name>A0A1A9R9A6_EIKCO</name>
<dbReference type="AlphaFoldDB" id="A0A1A9R9A6"/>
<accession>A0A1A9R9A6</accession>
<evidence type="ECO:0000313" key="2">
    <source>
        <dbReference type="EMBL" id="OAM21633.1"/>
    </source>
</evidence>
<protein>
    <submittedName>
        <fullName evidence="1">DNA-binding protein</fullName>
    </submittedName>
</protein>
<dbReference type="InterPro" id="IPR014926">
    <property type="entry name" value="Phage_D3112_Orf24"/>
</dbReference>
<evidence type="ECO:0000313" key="4">
    <source>
        <dbReference type="Proteomes" id="UP000078103"/>
    </source>
</evidence>
<sequence>MARPQETRDKVRRLYVFDQLSLELAALQADVPVATARKWKQADKAKGDDWDKVKAAHVMASGGAEEVSRAIFTGLLLQYQKVVEEINLNEDKTPESKVETLTKLADAFNKAVAASTKVLPETNRLAVAMETVRAFGDFVREKRPAVAMDFIELIEEFAPELERRFA</sequence>
<organism evidence="1 3">
    <name type="scientific">Eikenella corrodens</name>
    <dbReference type="NCBI Taxonomy" id="539"/>
    <lineage>
        <taxon>Bacteria</taxon>
        <taxon>Pseudomonadati</taxon>
        <taxon>Pseudomonadota</taxon>
        <taxon>Betaproteobacteria</taxon>
        <taxon>Neisseriales</taxon>
        <taxon>Neisseriaceae</taxon>
        <taxon>Eikenella</taxon>
    </lineage>
</organism>
<dbReference type="EMBL" id="LXSH01000020">
    <property type="protein sequence ID" value="OAM21633.1"/>
    <property type="molecule type" value="Genomic_DNA"/>
</dbReference>
<reference evidence="1" key="2">
    <citation type="submission" date="2016-05" db="EMBL/GenBank/DDBJ databases">
        <authorList>
            <person name="Lavstsen T."/>
            <person name="Jespersen J.S."/>
        </authorList>
    </citation>
    <scope>NUCLEOTIDE SEQUENCE</scope>
    <source>
        <strain evidence="1">NML01-0328</strain>
        <strain evidence="2">NML120819</strain>
    </source>
</reference>
<gene>
    <name evidence="1" type="ORF">A7P85_08620</name>
    <name evidence="2" type="ORF">A7P89_07365</name>
</gene>
<evidence type="ECO:0000313" key="1">
    <source>
        <dbReference type="EMBL" id="OAM15235.1"/>
    </source>
</evidence>
<comment type="caution">
    <text evidence="1">The sequence shown here is derived from an EMBL/GenBank/DDBJ whole genome shotgun (WGS) entry which is preliminary data.</text>
</comment>
<reference evidence="3 4" key="1">
    <citation type="submission" date="2016-05" db="EMBL/GenBank/DDBJ databases">
        <title>Draft genome of Corynebacterium afermentans subsp. afermentans LCDC 88199T.</title>
        <authorList>
            <person name="Bernier A.-M."/>
            <person name="Bernard K."/>
        </authorList>
    </citation>
    <scope>NUCLEOTIDE SEQUENCE [LARGE SCALE GENOMIC DNA]</scope>
    <source>
        <strain evidence="3">NML01-0328</strain>
        <strain evidence="4">NML120819</strain>
    </source>
</reference>
<dbReference type="GO" id="GO:0003677">
    <property type="term" value="F:DNA binding"/>
    <property type="evidence" value="ECO:0007669"/>
    <property type="project" value="UniProtKB-KW"/>
</dbReference>
<dbReference type="RefSeq" id="WP_049258863.1">
    <property type="nucleotide sequence ID" value="NZ_JAWFMW010000319.1"/>
</dbReference>